<keyword evidence="3" id="KW-1185">Reference proteome</keyword>
<evidence type="ECO:0000313" key="2">
    <source>
        <dbReference type="EMBL" id="MBA5763469.1"/>
    </source>
</evidence>
<name>A0A7W2FSI0_9VIBR</name>
<dbReference type="EMBL" id="JACFYF010000009">
    <property type="protein sequence ID" value="MBA5763469.1"/>
    <property type="molecule type" value="Genomic_DNA"/>
</dbReference>
<keyword evidence="1" id="KW-1133">Transmembrane helix</keyword>
<dbReference type="RefSeq" id="WP_182109622.1">
    <property type="nucleotide sequence ID" value="NZ_JACFYF010000009.1"/>
</dbReference>
<sequence length="116" mass="13255">MAAQKLTKGRFVQIIIMLTLLIVAFFWRTMTYNEVVRVNCVGQTECNFDVNGSQFTATINGKMLEIRTSEMNWILQGSEATSESNQLWKLAAQNIHSMTLENKKTKQTYTIELTAK</sequence>
<evidence type="ECO:0000256" key="1">
    <source>
        <dbReference type="SAM" id="Phobius"/>
    </source>
</evidence>
<accession>A0A7W2FSI0</accession>
<evidence type="ECO:0000313" key="3">
    <source>
        <dbReference type="Proteomes" id="UP000571701"/>
    </source>
</evidence>
<dbReference type="Proteomes" id="UP000571701">
    <property type="component" value="Unassembled WGS sequence"/>
</dbReference>
<keyword evidence="1" id="KW-0812">Transmembrane</keyword>
<reference evidence="2 3" key="1">
    <citation type="submission" date="2020-07" db="EMBL/GenBank/DDBJ databases">
        <title>Vibrio marinisediminis sp. nov., isolated from marine sediment.</title>
        <authorList>
            <person name="Ji X."/>
        </authorList>
    </citation>
    <scope>NUCLEOTIDE SEQUENCE [LARGE SCALE GENOMIC DNA]</scope>
    <source>
        <strain evidence="2 3">404</strain>
    </source>
</reference>
<protein>
    <submittedName>
        <fullName evidence="2">Uncharacterized protein</fullName>
    </submittedName>
</protein>
<gene>
    <name evidence="2" type="ORF">H2O73_13985</name>
</gene>
<organism evidence="2 3">
    <name type="scientific">Vibrio marinisediminis</name>
    <dbReference type="NCBI Taxonomy" id="2758441"/>
    <lineage>
        <taxon>Bacteria</taxon>
        <taxon>Pseudomonadati</taxon>
        <taxon>Pseudomonadota</taxon>
        <taxon>Gammaproteobacteria</taxon>
        <taxon>Vibrionales</taxon>
        <taxon>Vibrionaceae</taxon>
        <taxon>Vibrio</taxon>
    </lineage>
</organism>
<feature type="transmembrane region" description="Helical" evidence="1">
    <location>
        <begin position="12"/>
        <end position="30"/>
    </location>
</feature>
<dbReference type="AlphaFoldDB" id="A0A7W2FSI0"/>
<keyword evidence="1" id="KW-0472">Membrane</keyword>
<proteinExistence type="predicted"/>
<comment type="caution">
    <text evidence="2">The sequence shown here is derived from an EMBL/GenBank/DDBJ whole genome shotgun (WGS) entry which is preliminary data.</text>
</comment>